<dbReference type="OrthoDB" id="10467226at2759"/>
<dbReference type="GeneID" id="125178289"/>
<feature type="region of interest" description="Disordered" evidence="1">
    <location>
        <begin position="25"/>
        <end position="58"/>
    </location>
</feature>
<feature type="transmembrane region" description="Helical" evidence="2">
    <location>
        <begin position="188"/>
        <end position="210"/>
    </location>
</feature>
<feature type="compositionally biased region" description="Polar residues" evidence="1">
    <location>
        <begin position="240"/>
        <end position="255"/>
    </location>
</feature>
<feature type="region of interest" description="Disordered" evidence="1">
    <location>
        <begin position="1"/>
        <end position="20"/>
    </location>
</feature>
<dbReference type="AlphaFoldDB" id="A0A979FKW0"/>
<sequence length="255" mass="26917">MFTTPQLMPTESQSLLTESQYNKSISSSSIAVSQSTTSKMDGPRKSKNKGKSFGQKMRTESSARVEIVRKSCAAIPSVTVNPVTASFTFTVGSELADAWRWTLQCTVGVCAAGALPQPALSKCTKPSLYCDQAELLQLFQHQPTASRTRTLHFGPLLLQPPNLDASVRTPDGSSSSSVLVLKGVATEMVFVISFVSFVVGVALTSFLWFLHSKFGCARGCKSGLQTLEAPRGAPCGAPNSGGSTPSSQAPMTVGG</sequence>
<organism evidence="3 4">
    <name type="scientific">Hyalella azteca</name>
    <name type="common">Amphipod</name>
    <dbReference type="NCBI Taxonomy" id="294128"/>
    <lineage>
        <taxon>Eukaryota</taxon>
        <taxon>Metazoa</taxon>
        <taxon>Ecdysozoa</taxon>
        <taxon>Arthropoda</taxon>
        <taxon>Crustacea</taxon>
        <taxon>Multicrustacea</taxon>
        <taxon>Malacostraca</taxon>
        <taxon>Eumalacostraca</taxon>
        <taxon>Peracarida</taxon>
        <taxon>Amphipoda</taxon>
        <taxon>Senticaudata</taxon>
        <taxon>Talitrida</taxon>
        <taxon>Talitroidea</taxon>
        <taxon>Hyalellidae</taxon>
        <taxon>Hyalella</taxon>
    </lineage>
</organism>
<dbReference type="KEGG" id="hazt:125178289"/>
<evidence type="ECO:0000313" key="4">
    <source>
        <dbReference type="RefSeq" id="XP_047737653.1"/>
    </source>
</evidence>
<name>A0A979FKW0_HYAAZ</name>
<feature type="region of interest" description="Disordered" evidence="1">
    <location>
        <begin position="235"/>
        <end position="255"/>
    </location>
</feature>
<evidence type="ECO:0000313" key="3">
    <source>
        <dbReference type="Proteomes" id="UP000694843"/>
    </source>
</evidence>
<evidence type="ECO:0000256" key="1">
    <source>
        <dbReference type="SAM" id="MobiDB-lite"/>
    </source>
</evidence>
<accession>A0A979FKW0</accession>
<protein>
    <submittedName>
        <fullName evidence="4">Uncharacterized protein LOC125178289</fullName>
    </submittedName>
</protein>
<evidence type="ECO:0000256" key="2">
    <source>
        <dbReference type="SAM" id="Phobius"/>
    </source>
</evidence>
<dbReference type="RefSeq" id="XP_047737653.1">
    <property type="nucleotide sequence ID" value="XM_047881697.1"/>
</dbReference>
<dbReference type="Proteomes" id="UP000694843">
    <property type="component" value="Unplaced"/>
</dbReference>
<keyword evidence="2" id="KW-0812">Transmembrane</keyword>
<feature type="compositionally biased region" description="Low complexity" evidence="1">
    <location>
        <begin position="25"/>
        <end position="39"/>
    </location>
</feature>
<gene>
    <name evidence="4" type="primary">LOC125178289</name>
</gene>
<keyword evidence="2" id="KW-1133">Transmembrane helix</keyword>
<feature type="compositionally biased region" description="Polar residues" evidence="1">
    <location>
        <begin position="1"/>
        <end position="18"/>
    </location>
</feature>
<keyword evidence="3" id="KW-1185">Reference proteome</keyword>
<keyword evidence="2" id="KW-0472">Membrane</keyword>
<proteinExistence type="predicted"/>
<dbReference type="OMA" id="TENCWIS"/>
<reference evidence="4" key="1">
    <citation type="submission" date="2025-08" db="UniProtKB">
        <authorList>
            <consortium name="RefSeq"/>
        </authorList>
    </citation>
    <scope>IDENTIFICATION</scope>
</reference>